<dbReference type="GO" id="GO:0045505">
    <property type="term" value="F:dynein intermediate chain binding"/>
    <property type="evidence" value="ECO:0007669"/>
    <property type="project" value="InterPro"/>
</dbReference>
<evidence type="ECO:0000313" key="3">
    <source>
        <dbReference type="Proteomes" id="UP000265618"/>
    </source>
</evidence>
<dbReference type="Gene3D" id="1.20.920.20">
    <property type="match status" value="1"/>
</dbReference>
<dbReference type="Pfam" id="PF12780">
    <property type="entry name" value="AAA_8"/>
    <property type="match status" value="1"/>
</dbReference>
<reference evidence="2 3" key="1">
    <citation type="journal article" date="2018" name="PLoS ONE">
        <title>The draft genome of Kipferlia bialata reveals reductive genome evolution in fornicate parasites.</title>
        <authorList>
            <person name="Tanifuji G."/>
            <person name="Takabayashi S."/>
            <person name="Kume K."/>
            <person name="Takagi M."/>
            <person name="Nakayama T."/>
            <person name="Kamikawa R."/>
            <person name="Inagaki Y."/>
            <person name="Hashimoto T."/>
        </authorList>
    </citation>
    <scope>NUCLEOTIDE SEQUENCE [LARGE SCALE GENOMIC DNA]</scope>
    <source>
        <strain evidence="2">NY0173</strain>
    </source>
</reference>
<gene>
    <name evidence="2" type="ORF">KIPB_016565</name>
</gene>
<feature type="domain" description="Dynein heavy chain AAA module D4" evidence="1">
    <location>
        <begin position="1"/>
        <end position="36"/>
    </location>
</feature>
<dbReference type="PANTHER" id="PTHR22878:SF68">
    <property type="entry name" value="DYNEIN HEAVY CHAIN 6, AXONEMAL-LIKE"/>
    <property type="match status" value="1"/>
</dbReference>
<sequence length="70" mass="8236">MHHSALDYAEEYYETESRRVYITPTSFLELIKTFSGLLDKRRTALLAQRKRYIRGLEKLAETEESVVALQ</sequence>
<dbReference type="GO" id="GO:0030286">
    <property type="term" value="C:dynein complex"/>
    <property type="evidence" value="ECO:0007669"/>
    <property type="project" value="InterPro"/>
</dbReference>
<dbReference type="GO" id="GO:0007018">
    <property type="term" value="P:microtubule-based movement"/>
    <property type="evidence" value="ECO:0007669"/>
    <property type="project" value="InterPro"/>
</dbReference>
<feature type="non-terminal residue" evidence="2">
    <location>
        <position position="1"/>
    </location>
</feature>
<dbReference type="AlphaFoldDB" id="A0A9K3GRM2"/>
<protein>
    <submittedName>
        <fullName evidence="2">Dynein heavy chain</fullName>
    </submittedName>
</protein>
<dbReference type="InterPro" id="IPR026983">
    <property type="entry name" value="DHC"/>
</dbReference>
<accession>A0A9K3GRM2</accession>
<dbReference type="PANTHER" id="PTHR22878">
    <property type="entry name" value="DYNEIN HEAVY CHAIN 6, AXONEMAL-LIKE-RELATED"/>
    <property type="match status" value="1"/>
</dbReference>
<evidence type="ECO:0000313" key="2">
    <source>
        <dbReference type="EMBL" id="GIQ92668.1"/>
    </source>
</evidence>
<dbReference type="Proteomes" id="UP000265618">
    <property type="component" value="Unassembled WGS sequence"/>
</dbReference>
<dbReference type="GO" id="GO:0051959">
    <property type="term" value="F:dynein light intermediate chain binding"/>
    <property type="evidence" value="ECO:0007669"/>
    <property type="project" value="InterPro"/>
</dbReference>
<dbReference type="InterPro" id="IPR024317">
    <property type="entry name" value="Dynein_heavy_chain_D4_dom"/>
</dbReference>
<dbReference type="EMBL" id="BDIP01010222">
    <property type="protein sequence ID" value="GIQ92668.1"/>
    <property type="molecule type" value="Genomic_DNA"/>
</dbReference>
<proteinExistence type="predicted"/>
<dbReference type="OrthoDB" id="447173at2759"/>
<comment type="caution">
    <text evidence="2">The sequence shown here is derived from an EMBL/GenBank/DDBJ whole genome shotgun (WGS) entry which is preliminary data.</text>
</comment>
<organism evidence="2 3">
    <name type="scientific">Kipferlia bialata</name>
    <dbReference type="NCBI Taxonomy" id="797122"/>
    <lineage>
        <taxon>Eukaryota</taxon>
        <taxon>Metamonada</taxon>
        <taxon>Carpediemonas-like organisms</taxon>
        <taxon>Kipferlia</taxon>
    </lineage>
</organism>
<evidence type="ECO:0000259" key="1">
    <source>
        <dbReference type="Pfam" id="PF12780"/>
    </source>
</evidence>
<name>A0A9K3GRM2_9EUKA</name>
<keyword evidence="3" id="KW-1185">Reference proteome</keyword>